<proteinExistence type="predicted"/>
<gene>
    <name evidence="1" type="ORF">PR002_g17918</name>
</gene>
<evidence type="ECO:0000313" key="2">
    <source>
        <dbReference type="Proteomes" id="UP000435112"/>
    </source>
</evidence>
<dbReference type="Proteomes" id="UP000435112">
    <property type="component" value="Unassembled WGS sequence"/>
</dbReference>
<dbReference type="AlphaFoldDB" id="A0A6A3K2N0"/>
<reference evidence="1 2" key="1">
    <citation type="submission" date="2018-09" db="EMBL/GenBank/DDBJ databases">
        <title>Genomic investigation of the strawberry pathogen Phytophthora fragariae indicates pathogenicity is determined by transcriptional variation in three key races.</title>
        <authorList>
            <person name="Adams T.M."/>
            <person name="Armitage A.D."/>
            <person name="Sobczyk M.K."/>
            <person name="Bates H.J."/>
            <person name="Dunwell J.M."/>
            <person name="Nellist C.F."/>
            <person name="Harrison R.J."/>
        </authorList>
    </citation>
    <scope>NUCLEOTIDE SEQUENCE [LARGE SCALE GENOMIC DNA]</scope>
    <source>
        <strain evidence="1 2">SCRP324</strain>
    </source>
</reference>
<evidence type="ECO:0000313" key="1">
    <source>
        <dbReference type="EMBL" id="KAE9001429.1"/>
    </source>
</evidence>
<organism evidence="1 2">
    <name type="scientific">Phytophthora rubi</name>
    <dbReference type="NCBI Taxonomy" id="129364"/>
    <lineage>
        <taxon>Eukaryota</taxon>
        <taxon>Sar</taxon>
        <taxon>Stramenopiles</taxon>
        <taxon>Oomycota</taxon>
        <taxon>Peronosporomycetes</taxon>
        <taxon>Peronosporales</taxon>
        <taxon>Peronosporaceae</taxon>
        <taxon>Phytophthora</taxon>
    </lineage>
</organism>
<dbReference type="EMBL" id="QXFU01001484">
    <property type="protein sequence ID" value="KAE9001429.1"/>
    <property type="molecule type" value="Genomic_DNA"/>
</dbReference>
<accession>A0A6A3K2N0</accession>
<protein>
    <submittedName>
        <fullName evidence="1">Uncharacterized protein</fullName>
    </submittedName>
</protein>
<comment type="caution">
    <text evidence="1">The sequence shown here is derived from an EMBL/GenBank/DDBJ whole genome shotgun (WGS) entry which is preliminary data.</text>
</comment>
<sequence length="223" mass="24451">MPVAQLSTDELAAELLAPGDDARVERAGKDAAVKLPHGEVLGVGVDTLRQLLDCRLAMVDDRVGLAGRYSEVDRRRRRRCRLVHDVGLRARRRRGRSRRRLAQDRVGLHGERAGVLLVVVRPPGAGHPHGEPDDAVGALGLRLAERLVDGHAPCVLGRSETPTGSPSAAHGDELVTPTRCVASSSRRYVQASREAPHSTWRPSPRERLRFEWSWTLGEQEAAC</sequence>
<name>A0A6A3K2N0_9STRA</name>